<dbReference type="GO" id="GO:0008234">
    <property type="term" value="F:cysteine-type peptidase activity"/>
    <property type="evidence" value="ECO:0007669"/>
    <property type="project" value="UniProtKB-KW"/>
</dbReference>
<keyword evidence="3" id="KW-0378">Hydrolase</keyword>
<organism evidence="6 7">
    <name type="scientific">Corynebacterium lizhenjunii</name>
    <dbReference type="NCBI Taxonomy" id="2709394"/>
    <lineage>
        <taxon>Bacteria</taxon>
        <taxon>Bacillati</taxon>
        <taxon>Actinomycetota</taxon>
        <taxon>Actinomycetes</taxon>
        <taxon>Mycobacteriales</taxon>
        <taxon>Corynebacteriaceae</taxon>
        <taxon>Corynebacterium</taxon>
    </lineage>
</organism>
<reference evidence="6 7" key="1">
    <citation type="submission" date="2020-11" db="EMBL/GenBank/DDBJ databases">
        <title>Corynebacterium sp. ZJ-599.</title>
        <authorList>
            <person name="Zhou J."/>
        </authorList>
    </citation>
    <scope>NUCLEOTIDE SEQUENCE [LARGE SCALE GENOMIC DNA]</scope>
    <source>
        <strain evidence="6 7">ZJ-599</strain>
    </source>
</reference>
<name>A0A7T0KDE5_9CORY</name>
<dbReference type="InterPro" id="IPR051794">
    <property type="entry name" value="PG_Endopeptidase_C40"/>
</dbReference>
<dbReference type="RefSeq" id="WP_165009793.1">
    <property type="nucleotide sequence ID" value="NZ_CP064954.1"/>
</dbReference>
<sequence length="297" mass="30367">MLVIMQAIAQISRLSPQELPAIALPQGPSLGSVDELARITGGSPAALHRAHRSLEADKHTVHQVRDRAATLARQCLVDLLGIGSELLRQAIPLALGLVVPNPAVQAASRAGLEALAARGIAQAMARLSHLMGELAAVARPLLDIAQTAVQSACSDSGRAAAHSLGQGVPGSCAVGSSSGPAAGSSAGQAAAQAALSQVGTPYTWGGTGSGGFDCSGLTQWAYRQAGIELPRLAQEQTVGVQVPADQLQPGDLVVWDGHVAMYSGNGQMVEAGDPVQTNPLRTTNMGMAFKGFWRPTG</sequence>
<dbReference type="InterPro" id="IPR038765">
    <property type="entry name" value="Papain-like_cys_pep_sf"/>
</dbReference>
<dbReference type="AlphaFoldDB" id="A0A7T0KDE5"/>
<evidence type="ECO:0000256" key="3">
    <source>
        <dbReference type="ARBA" id="ARBA00022801"/>
    </source>
</evidence>
<accession>A0A7T0KDE5</accession>
<evidence type="ECO:0000259" key="5">
    <source>
        <dbReference type="PROSITE" id="PS51935"/>
    </source>
</evidence>
<dbReference type="PANTHER" id="PTHR47359">
    <property type="entry name" value="PEPTIDOGLYCAN DL-ENDOPEPTIDASE CWLO"/>
    <property type="match status" value="1"/>
</dbReference>
<dbReference type="KEGG" id="cliz:G7Y31_09290"/>
<dbReference type="Gene3D" id="3.90.1720.10">
    <property type="entry name" value="endopeptidase domain like (from Nostoc punctiforme)"/>
    <property type="match status" value="1"/>
</dbReference>
<evidence type="ECO:0000313" key="7">
    <source>
        <dbReference type="Proteomes" id="UP000594681"/>
    </source>
</evidence>
<evidence type="ECO:0000256" key="4">
    <source>
        <dbReference type="ARBA" id="ARBA00022807"/>
    </source>
</evidence>
<proteinExistence type="inferred from homology"/>
<dbReference type="InterPro" id="IPR000064">
    <property type="entry name" value="NLP_P60_dom"/>
</dbReference>
<gene>
    <name evidence="6" type="ORF">G7Y31_09290</name>
</gene>
<dbReference type="PANTHER" id="PTHR47359:SF3">
    <property type="entry name" value="NLP_P60 DOMAIN-CONTAINING PROTEIN-RELATED"/>
    <property type="match status" value="1"/>
</dbReference>
<keyword evidence="7" id="KW-1185">Reference proteome</keyword>
<comment type="similarity">
    <text evidence="1">Belongs to the peptidase C40 family.</text>
</comment>
<evidence type="ECO:0000256" key="1">
    <source>
        <dbReference type="ARBA" id="ARBA00007074"/>
    </source>
</evidence>
<keyword evidence="4" id="KW-0788">Thiol protease</keyword>
<feature type="domain" description="NlpC/P60" evidence="5">
    <location>
        <begin position="184"/>
        <end position="297"/>
    </location>
</feature>
<dbReference type="Pfam" id="PF00877">
    <property type="entry name" value="NLPC_P60"/>
    <property type="match status" value="1"/>
</dbReference>
<protein>
    <submittedName>
        <fullName evidence="6">C40 family peptidase</fullName>
    </submittedName>
</protein>
<evidence type="ECO:0000256" key="2">
    <source>
        <dbReference type="ARBA" id="ARBA00022670"/>
    </source>
</evidence>
<dbReference type="GO" id="GO:0006508">
    <property type="term" value="P:proteolysis"/>
    <property type="evidence" value="ECO:0007669"/>
    <property type="project" value="UniProtKB-KW"/>
</dbReference>
<dbReference type="EMBL" id="CP064954">
    <property type="protein sequence ID" value="QPK78728.1"/>
    <property type="molecule type" value="Genomic_DNA"/>
</dbReference>
<dbReference type="SUPFAM" id="SSF54001">
    <property type="entry name" value="Cysteine proteinases"/>
    <property type="match status" value="1"/>
</dbReference>
<evidence type="ECO:0000313" key="6">
    <source>
        <dbReference type="EMBL" id="QPK78728.1"/>
    </source>
</evidence>
<dbReference type="Proteomes" id="UP000594681">
    <property type="component" value="Chromosome"/>
</dbReference>
<dbReference type="PROSITE" id="PS51935">
    <property type="entry name" value="NLPC_P60"/>
    <property type="match status" value="1"/>
</dbReference>
<keyword evidence="2" id="KW-0645">Protease</keyword>